<evidence type="ECO:0000313" key="1">
    <source>
        <dbReference type="EMBL" id="WIH94556.1"/>
    </source>
</evidence>
<sequence>MLFIIYNKETKKIINIIEAVKKDDITLSKNEAIFENKNIKDFSQTDIRAYNKDGSVKSLEQQLKEKIITLKDNEIIDNGIIRELNKNMEDDYILMIERRLEKLDKNKKIVEENGKKHIIEKSIEEKYKEGLITKEEYNAYIVSQRQGQYVTNIDGARAELLDSVLNNLASQGLLNETQMEALKKIQTTRANIKEQYPKQS</sequence>
<gene>
    <name evidence="1" type="ORF">NEH99_09685</name>
</gene>
<dbReference type="RefSeq" id="WP_284602624.1">
    <property type="nucleotide sequence ID" value="NZ_CP098752.1"/>
</dbReference>
<name>A0AAJ6G7Y1_BRAPL</name>
<proteinExistence type="predicted"/>
<dbReference type="EMBL" id="CP098754">
    <property type="protein sequence ID" value="WIH94556.1"/>
    <property type="molecule type" value="Genomic_DNA"/>
</dbReference>
<dbReference type="Proteomes" id="UP001242021">
    <property type="component" value="Chromosome"/>
</dbReference>
<protein>
    <submittedName>
        <fullName evidence="1">Phage tail protein</fullName>
    </submittedName>
</protein>
<evidence type="ECO:0000313" key="2">
    <source>
        <dbReference type="Proteomes" id="UP001242021"/>
    </source>
</evidence>
<organism evidence="1 2">
    <name type="scientific">Brachyspira pilosicoli</name>
    <name type="common">Serpulina pilosicoli</name>
    <dbReference type="NCBI Taxonomy" id="52584"/>
    <lineage>
        <taxon>Bacteria</taxon>
        <taxon>Pseudomonadati</taxon>
        <taxon>Spirochaetota</taxon>
        <taxon>Spirochaetia</taxon>
        <taxon>Brachyspirales</taxon>
        <taxon>Brachyspiraceae</taxon>
        <taxon>Brachyspira</taxon>
    </lineage>
</organism>
<reference evidence="1" key="1">
    <citation type="submission" date="2022-06" db="EMBL/GenBank/DDBJ databases">
        <title>Brachyspira pilosicoli from pigs in Switzerland.</title>
        <authorList>
            <person name="Schmitt S."/>
            <person name="Arnold M."/>
            <person name="Rossano A."/>
            <person name="Perreten V."/>
        </authorList>
    </citation>
    <scope>NUCLEOTIDE SEQUENCE</scope>
    <source>
        <strain evidence="1">MEI4028</strain>
    </source>
</reference>
<dbReference type="AlphaFoldDB" id="A0AAJ6G7Y1"/>
<accession>A0AAJ6G7Y1</accession>